<dbReference type="EMBL" id="JAAAUQ010000968">
    <property type="protein sequence ID" value="KAF9145223.1"/>
    <property type="molecule type" value="Genomic_DNA"/>
</dbReference>
<organism evidence="1 2">
    <name type="scientific">Linnemannia schmuckeri</name>
    <dbReference type="NCBI Taxonomy" id="64567"/>
    <lineage>
        <taxon>Eukaryota</taxon>
        <taxon>Fungi</taxon>
        <taxon>Fungi incertae sedis</taxon>
        <taxon>Mucoromycota</taxon>
        <taxon>Mortierellomycotina</taxon>
        <taxon>Mortierellomycetes</taxon>
        <taxon>Mortierellales</taxon>
        <taxon>Mortierellaceae</taxon>
        <taxon>Linnemannia</taxon>
    </lineage>
</organism>
<evidence type="ECO:0000313" key="1">
    <source>
        <dbReference type="EMBL" id="KAF9145223.1"/>
    </source>
</evidence>
<gene>
    <name evidence="1" type="ORF">BG015_011959</name>
</gene>
<dbReference type="AlphaFoldDB" id="A0A9P5V7Z7"/>
<reference evidence="1" key="1">
    <citation type="journal article" date="2020" name="Fungal Divers.">
        <title>Resolving the Mortierellaceae phylogeny through synthesis of multi-gene phylogenetics and phylogenomics.</title>
        <authorList>
            <person name="Vandepol N."/>
            <person name="Liber J."/>
            <person name="Desiro A."/>
            <person name="Na H."/>
            <person name="Kennedy M."/>
            <person name="Barry K."/>
            <person name="Grigoriev I.V."/>
            <person name="Miller A.N."/>
            <person name="O'Donnell K."/>
            <person name="Stajich J.E."/>
            <person name="Bonito G."/>
        </authorList>
    </citation>
    <scope>NUCLEOTIDE SEQUENCE</scope>
    <source>
        <strain evidence="1">NRRL 6426</strain>
    </source>
</reference>
<keyword evidence="2" id="KW-1185">Reference proteome</keyword>
<name>A0A9P5V7Z7_9FUNG</name>
<sequence>MSGLAMSTAGVVVAFDVMDVDVVADLDPEGNPEEISVANFRFLAANAAASSADDFEVDDVDDEDEAAFPEIVEVGFENRCCCE</sequence>
<accession>A0A9P5V7Z7</accession>
<evidence type="ECO:0000313" key="2">
    <source>
        <dbReference type="Proteomes" id="UP000748756"/>
    </source>
</evidence>
<proteinExistence type="predicted"/>
<dbReference type="Proteomes" id="UP000748756">
    <property type="component" value="Unassembled WGS sequence"/>
</dbReference>
<comment type="caution">
    <text evidence="1">The sequence shown here is derived from an EMBL/GenBank/DDBJ whole genome shotgun (WGS) entry which is preliminary data.</text>
</comment>
<protein>
    <submittedName>
        <fullName evidence="1">Uncharacterized protein</fullName>
    </submittedName>
</protein>